<dbReference type="SUPFAM" id="SSF52540">
    <property type="entry name" value="P-loop containing nucleoside triphosphate hydrolases"/>
    <property type="match status" value="1"/>
</dbReference>
<comment type="caution">
    <text evidence="5">The sequence shown here is derived from an EMBL/GenBank/DDBJ whole genome shotgun (WGS) entry which is preliminary data.</text>
</comment>
<evidence type="ECO:0000256" key="2">
    <source>
        <dbReference type="ARBA" id="ARBA00022741"/>
    </source>
</evidence>
<evidence type="ECO:0000313" key="6">
    <source>
        <dbReference type="Proteomes" id="UP001499854"/>
    </source>
</evidence>
<dbReference type="Proteomes" id="UP001499854">
    <property type="component" value="Unassembled WGS sequence"/>
</dbReference>
<name>A0ABN2RW38_9ACTN</name>
<dbReference type="InterPro" id="IPR051120">
    <property type="entry name" value="ABC_AA/LPS_Transport"/>
</dbReference>
<sequence>MTGLVIRGLRRRFGGLAAVDGVDLDVPAGAVTALIGPNGAGKTTLFHCVTGMDATDGGTVVLGDRDLSGLPPHLRARAGIAWTYQRIELFAGMTVAENVRVGAENRRGRPLVAGLLGLPDPRRAAVRAATGAVLDRLGLSALADVPAGTLPTGTMRLVELGRALAAAPAALLLDEPASGLDDHQIARLAGVLRTLADDGLAILLVEHDLRFVTAVADTAHLMVSGRVLLSGRPEEVVAAPLARELYVGEA</sequence>
<gene>
    <name evidence="5" type="ORF">GCM10009838_40170</name>
</gene>
<dbReference type="EMBL" id="BAAAQM010000021">
    <property type="protein sequence ID" value="GAA1975909.1"/>
    <property type="molecule type" value="Genomic_DNA"/>
</dbReference>
<dbReference type="Gene3D" id="3.40.50.300">
    <property type="entry name" value="P-loop containing nucleotide triphosphate hydrolases"/>
    <property type="match status" value="1"/>
</dbReference>
<keyword evidence="1" id="KW-0813">Transport</keyword>
<proteinExistence type="predicted"/>
<feature type="domain" description="ABC transporter" evidence="4">
    <location>
        <begin position="4"/>
        <end position="249"/>
    </location>
</feature>
<accession>A0ABN2RW38</accession>
<evidence type="ECO:0000259" key="4">
    <source>
        <dbReference type="PROSITE" id="PS50893"/>
    </source>
</evidence>
<keyword evidence="2" id="KW-0547">Nucleotide-binding</keyword>
<evidence type="ECO:0000313" key="5">
    <source>
        <dbReference type="EMBL" id="GAA1975909.1"/>
    </source>
</evidence>
<dbReference type="RefSeq" id="WP_344658590.1">
    <property type="nucleotide sequence ID" value="NZ_BAAAQM010000021.1"/>
</dbReference>
<keyword evidence="6" id="KW-1185">Reference proteome</keyword>
<evidence type="ECO:0000256" key="3">
    <source>
        <dbReference type="ARBA" id="ARBA00022840"/>
    </source>
</evidence>
<dbReference type="PROSITE" id="PS50893">
    <property type="entry name" value="ABC_TRANSPORTER_2"/>
    <property type="match status" value="1"/>
</dbReference>
<organism evidence="5 6">
    <name type="scientific">Catenulispora subtropica</name>
    <dbReference type="NCBI Taxonomy" id="450798"/>
    <lineage>
        <taxon>Bacteria</taxon>
        <taxon>Bacillati</taxon>
        <taxon>Actinomycetota</taxon>
        <taxon>Actinomycetes</taxon>
        <taxon>Catenulisporales</taxon>
        <taxon>Catenulisporaceae</taxon>
        <taxon>Catenulispora</taxon>
    </lineage>
</organism>
<dbReference type="InterPro" id="IPR027417">
    <property type="entry name" value="P-loop_NTPase"/>
</dbReference>
<reference evidence="5 6" key="1">
    <citation type="journal article" date="2019" name="Int. J. Syst. Evol. Microbiol.">
        <title>The Global Catalogue of Microorganisms (GCM) 10K type strain sequencing project: providing services to taxonomists for standard genome sequencing and annotation.</title>
        <authorList>
            <consortium name="The Broad Institute Genomics Platform"/>
            <consortium name="The Broad Institute Genome Sequencing Center for Infectious Disease"/>
            <person name="Wu L."/>
            <person name="Ma J."/>
        </authorList>
    </citation>
    <scope>NUCLEOTIDE SEQUENCE [LARGE SCALE GENOMIC DNA]</scope>
    <source>
        <strain evidence="5 6">JCM 16013</strain>
    </source>
</reference>
<dbReference type="InterPro" id="IPR003593">
    <property type="entry name" value="AAA+_ATPase"/>
</dbReference>
<dbReference type="PANTHER" id="PTHR45772">
    <property type="entry name" value="CONSERVED COMPONENT OF ABC TRANSPORTER FOR NATURAL AMINO ACIDS-RELATED"/>
    <property type="match status" value="1"/>
</dbReference>
<evidence type="ECO:0000256" key="1">
    <source>
        <dbReference type="ARBA" id="ARBA00022448"/>
    </source>
</evidence>
<dbReference type="SMART" id="SM00382">
    <property type="entry name" value="AAA"/>
    <property type="match status" value="1"/>
</dbReference>
<keyword evidence="3" id="KW-0067">ATP-binding</keyword>
<dbReference type="InterPro" id="IPR003439">
    <property type="entry name" value="ABC_transporter-like_ATP-bd"/>
</dbReference>
<protein>
    <recommendedName>
        <fullName evidence="4">ABC transporter domain-containing protein</fullName>
    </recommendedName>
</protein>
<dbReference type="PANTHER" id="PTHR45772:SF9">
    <property type="entry name" value="CONSERVED COMPONENT OF ABC TRANSPORTER FOR NATURAL AMINO ACIDS"/>
    <property type="match status" value="1"/>
</dbReference>
<dbReference type="Pfam" id="PF00005">
    <property type="entry name" value="ABC_tran"/>
    <property type="match status" value="1"/>
</dbReference>